<keyword evidence="6 12" id="KW-0441">Lipid A biosynthesis</keyword>
<dbReference type="InterPro" id="IPR011334">
    <property type="entry name" value="UDP-acyl_GlcNac_deAcase_C"/>
</dbReference>
<comment type="pathway">
    <text evidence="3 12">Glycolipid biosynthesis; lipid IV(A) biosynthesis; lipid IV(A) from (3R)-3-hydroxytetradecanoyl-[acyl-carrier-protein] and UDP-N-acetyl-alpha-D-glucosamine: step 2/6.</text>
</comment>
<dbReference type="PANTHER" id="PTHR33694">
    <property type="entry name" value="UDP-3-O-ACYL-N-ACETYLGLUCOSAMINE DEACETYLASE 1, MITOCHONDRIAL-RELATED"/>
    <property type="match status" value="1"/>
</dbReference>
<comment type="similarity">
    <text evidence="12">Belongs to the LpxC family.</text>
</comment>
<dbReference type="NCBIfam" id="TIGR00325">
    <property type="entry name" value="lpxC"/>
    <property type="match status" value="1"/>
</dbReference>
<dbReference type="EC" id="3.5.1.108" evidence="4 12"/>
<reference evidence="13 14" key="1">
    <citation type="submission" date="2017-06" db="EMBL/GenBank/DDBJ databases">
        <title>Genome sequencing of cyanobaciteial culture collection at National Institute for Environmental Studies (NIES).</title>
        <authorList>
            <person name="Hirose Y."/>
            <person name="Shimura Y."/>
            <person name="Fujisawa T."/>
            <person name="Nakamura Y."/>
            <person name="Kawachi M."/>
        </authorList>
    </citation>
    <scope>NUCLEOTIDE SEQUENCE [LARGE SCALE GENOMIC DNA]</scope>
    <source>
        <strain evidence="13 14">NIES-267</strain>
    </source>
</reference>
<dbReference type="GO" id="GO:0009245">
    <property type="term" value="P:lipid A biosynthetic process"/>
    <property type="evidence" value="ECO:0007669"/>
    <property type="project" value="UniProtKB-UniRule"/>
</dbReference>
<dbReference type="OrthoDB" id="9772788at2"/>
<keyword evidence="14" id="KW-1185">Reference proteome</keyword>
<evidence type="ECO:0000256" key="8">
    <source>
        <dbReference type="ARBA" id="ARBA00022801"/>
    </source>
</evidence>
<keyword evidence="8 12" id="KW-0378">Hydrolase</keyword>
<evidence type="ECO:0000256" key="9">
    <source>
        <dbReference type="ARBA" id="ARBA00022833"/>
    </source>
</evidence>
<dbReference type="SUPFAM" id="SSF54211">
    <property type="entry name" value="Ribosomal protein S5 domain 2-like"/>
    <property type="match status" value="2"/>
</dbReference>
<evidence type="ECO:0000256" key="7">
    <source>
        <dbReference type="ARBA" id="ARBA00022723"/>
    </source>
</evidence>
<comment type="function">
    <text evidence="2 12">Catalyzes the hydrolysis of UDP-3-O-myristoyl-N-acetylglucosamine to form UDP-3-O-myristoylglucosamine and acetate, the committed step in lipid A biosynthesis.</text>
</comment>
<dbReference type="Pfam" id="PF03331">
    <property type="entry name" value="LpxC"/>
    <property type="match status" value="1"/>
</dbReference>
<keyword evidence="10 12" id="KW-0443">Lipid metabolism</keyword>
<sequence>MQQRTIASSIKQTGTGLHSGIITNVCIVPAKPGSGRYFVRVDLPDAPTIPASIAAVSQTVLSTQLRHGEAKVRTVEHLLASLAGMGVDNARIEIDGPEVPLLDGSARIWAENISNVGTVEQNSSVVDKGLFLKEPIWVREEDAFVCAMPGPQTRFSYGIDFDLPAIGNQWHSWQPAVEPQNSYESFVAEIAPARTFGLMHQIEHLKTSGLIKGGSLENALVCGPDGWVNPPLRFPNEPVRHKILDLVGDLSLLGIFPRAHFLAYKASHNLHIQLAKRVLELRN</sequence>
<evidence type="ECO:0000256" key="4">
    <source>
        <dbReference type="ARBA" id="ARBA00012745"/>
    </source>
</evidence>
<dbReference type="GO" id="GO:0046872">
    <property type="term" value="F:metal ion binding"/>
    <property type="evidence" value="ECO:0007669"/>
    <property type="project" value="UniProtKB-KW"/>
</dbReference>
<dbReference type="EMBL" id="AP018227">
    <property type="protein sequence ID" value="BAY83464.1"/>
    <property type="molecule type" value="Genomic_DNA"/>
</dbReference>
<keyword evidence="9 12" id="KW-0862">Zinc</keyword>
<evidence type="ECO:0000256" key="5">
    <source>
        <dbReference type="ARBA" id="ARBA00022516"/>
    </source>
</evidence>
<dbReference type="InterPro" id="IPR004463">
    <property type="entry name" value="UDP-acyl_GlcNac_deAcase"/>
</dbReference>
<keyword evidence="7 12" id="KW-0479">Metal-binding</keyword>
<keyword evidence="5 12" id="KW-0444">Lipid biosynthesis</keyword>
<dbReference type="Gene3D" id="3.30.230.20">
    <property type="entry name" value="lpxc deacetylase, domain 1"/>
    <property type="match status" value="1"/>
</dbReference>
<evidence type="ECO:0000256" key="6">
    <source>
        <dbReference type="ARBA" id="ARBA00022556"/>
    </source>
</evidence>
<dbReference type="InterPro" id="IPR020568">
    <property type="entry name" value="Ribosomal_Su5_D2-typ_SF"/>
</dbReference>
<evidence type="ECO:0000256" key="2">
    <source>
        <dbReference type="ARBA" id="ARBA00002923"/>
    </source>
</evidence>
<feature type="binding site" evidence="12">
    <location>
        <position position="241"/>
    </location>
    <ligand>
        <name>Zn(2+)</name>
        <dbReference type="ChEBI" id="CHEBI:29105"/>
    </ligand>
</feature>
<evidence type="ECO:0000313" key="13">
    <source>
        <dbReference type="EMBL" id="BAY83464.1"/>
    </source>
</evidence>
<dbReference type="GO" id="GO:0103117">
    <property type="term" value="F:UDP-3-O-acyl-N-acetylglucosamine deacetylase activity"/>
    <property type="evidence" value="ECO:0007669"/>
    <property type="project" value="UniProtKB-UniRule"/>
</dbReference>
<name>A0A1Z4LQL8_9CYAN</name>
<evidence type="ECO:0000256" key="1">
    <source>
        <dbReference type="ARBA" id="ARBA00001947"/>
    </source>
</evidence>
<dbReference type="HAMAP" id="MF_00388">
    <property type="entry name" value="LpxC"/>
    <property type="match status" value="1"/>
</dbReference>
<dbReference type="GO" id="GO:0016020">
    <property type="term" value="C:membrane"/>
    <property type="evidence" value="ECO:0007669"/>
    <property type="project" value="GOC"/>
</dbReference>
<evidence type="ECO:0000256" key="12">
    <source>
        <dbReference type="HAMAP-Rule" id="MF_00388"/>
    </source>
</evidence>
<evidence type="ECO:0000256" key="3">
    <source>
        <dbReference type="ARBA" id="ARBA00005002"/>
    </source>
</evidence>
<dbReference type="Proteomes" id="UP000218418">
    <property type="component" value="Chromosome"/>
</dbReference>
<proteinExistence type="inferred from homology"/>
<evidence type="ECO:0000313" key="14">
    <source>
        <dbReference type="Proteomes" id="UP000218418"/>
    </source>
</evidence>
<feature type="binding site" evidence="12">
    <location>
        <position position="245"/>
    </location>
    <ligand>
        <name>Zn(2+)</name>
        <dbReference type="ChEBI" id="CHEBI:29105"/>
    </ligand>
</feature>
<organism evidence="13 14">
    <name type="scientific">Calothrix parasitica NIES-267</name>
    <dbReference type="NCBI Taxonomy" id="1973488"/>
    <lineage>
        <taxon>Bacteria</taxon>
        <taxon>Bacillati</taxon>
        <taxon>Cyanobacteriota</taxon>
        <taxon>Cyanophyceae</taxon>
        <taxon>Nostocales</taxon>
        <taxon>Calotrichaceae</taxon>
        <taxon>Calothrix</taxon>
    </lineage>
</organism>
<dbReference type="InterPro" id="IPR015870">
    <property type="entry name" value="UDP-acyl_N-AcGlcN_deAcase_N"/>
</dbReference>
<protein>
    <recommendedName>
        <fullName evidence="4 12">UDP-3-O-acyl-N-acetylglucosamine deacetylase</fullName>
        <shortName evidence="12">UDP-3-O-acyl-GlcNAc deacetylase</shortName>
        <ecNumber evidence="4 12">3.5.1.108</ecNumber>
    </recommendedName>
    <alternativeName>
        <fullName evidence="12">UDP-3-O-[R-3-hydroxymyristoyl]-N-acetylglucosamine deacetylase</fullName>
    </alternativeName>
</protein>
<evidence type="ECO:0000256" key="10">
    <source>
        <dbReference type="ARBA" id="ARBA00023098"/>
    </source>
</evidence>
<feature type="active site" description="Proton donor" evidence="12">
    <location>
        <position position="268"/>
    </location>
</feature>
<dbReference type="AlphaFoldDB" id="A0A1Z4LQL8"/>
<comment type="cofactor">
    <cofactor evidence="1 12">
        <name>Zn(2+)</name>
        <dbReference type="ChEBI" id="CHEBI:29105"/>
    </cofactor>
</comment>
<dbReference type="PANTHER" id="PTHR33694:SF1">
    <property type="entry name" value="UDP-3-O-ACYL-N-ACETYLGLUCOSAMINE DEACETYLASE 1, MITOCHONDRIAL-RELATED"/>
    <property type="match status" value="1"/>
</dbReference>
<dbReference type="Gene3D" id="3.30.1700.10">
    <property type="entry name" value="lpxc deacetylase, domain 2"/>
    <property type="match status" value="1"/>
</dbReference>
<dbReference type="UniPathway" id="UPA00359">
    <property type="reaction ID" value="UER00478"/>
</dbReference>
<comment type="catalytic activity">
    <reaction evidence="11 12">
        <text>a UDP-3-O-[(3R)-3-hydroxyacyl]-N-acetyl-alpha-D-glucosamine + H2O = a UDP-3-O-[(3R)-3-hydroxyacyl]-alpha-D-glucosamine + acetate</text>
        <dbReference type="Rhea" id="RHEA:67816"/>
        <dbReference type="ChEBI" id="CHEBI:15377"/>
        <dbReference type="ChEBI" id="CHEBI:30089"/>
        <dbReference type="ChEBI" id="CHEBI:137740"/>
        <dbReference type="ChEBI" id="CHEBI:173225"/>
        <dbReference type="EC" id="3.5.1.108"/>
    </reaction>
</comment>
<feature type="binding site" evidence="12">
    <location>
        <position position="77"/>
    </location>
    <ligand>
        <name>Zn(2+)</name>
        <dbReference type="ChEBI" id="CHEBI:29105"/>
    </ligand>
</feature>
<evidence type="ECO:0000256" key="11">
    <source>
        <dbReference type="ARBA" id="ARBA00024535"/>
    </source>
</evidence>
<accession>A0A1Z4LQL8</accession>
<gene>
    <name evidence="12" type="primary">lpxC</name>
    <name evidence="13" type="ORF">NIES267_29530</name>
</gene>